<gene>
    <name evidence="1" type="ORF">MRAB57_4586</name>
</gene>
<organism evidence="1 2">
    <name type="scientific">Mycobacterium rhizamassiliense</name>
    <dbReference type="NCBI Taxonomy" id="1841860"/>
    <lineage>
        <taxon>Bacteria</taxon>
        <taxon>Bacillati</taxon>
        <taxon>Actinomycetota</taxon>
        <taxon>Actinomycetes</taxon>
        <taxon>Mycobacteriales</taxon>
        <taxon>Mycobacteriaceae</taxon>
        <taxon>Mycobacterium</taxon>
    </lineage>
</organism>
<dbReference type="EMBL" id="FUFA01000005">
    <property type="protein sequence ID" value="SPM36745.1"/>
    <property type="molecule type" value="Genomic_DNA"/>
</dbReference>
<name>A0A2U3NZ64_9MYCO</name>
<dbReference type="RefSeq" id="WP_157900653.1">
    <property type="nucleotide sequence ID" value="NZ_LT721901.1"/>
</dbReference>
<keyword evidence="2" id="KW-1185">Reference proteome</keyword>
<accession>A0A2U3NZ64</accession>
<dbReference type="AlphaFoldDB" id="A0A2U3NZ64"/>
<evidence type="ECO:0000313" key="1">
    <source>
        <dbReference type="EMBL" id="SPM36745.1"/>
    </source>
</evidence>
<proteinExistence type="predicted"/>
<sequence>MSVVTTQPKVLAPKHFGGQARAAGVREMFVNTPSMSSGPYALTEAAYVAATG</sequence>
<reference evidence="1 2" key="1">
    <citation type="submission" date="2017-01" db="EMBL/GenBank/DDBJ databases">
        <authorList>
            <consortium name="Urmite Genomes"/>
        </authorList>
    </citation>
    <scope>NUCLEOTIDE SEQUENCE [LARGE SCALE GENOMIC DNA]</scope>
    <source>
        <strain evidence="1 2">AB57</strain>
    </source>
</reference>
<protein>
    <submittedName>
        <fullName evidence="1">Mycobacterium rhizamassiliense ORFan</fullName>
    </submittedName>
</protein>
<evidence type="ECO:0000313" key="2">
    <source>
        <dbReference type="Proteomes" id="UP000240988"/>
    </source>
</evidence>
<dbReference type="Proteomes" id="UP000240988">
    <property type="component" value="Unassembled WGS sequence"/>
</dbReference>